<feature type="transmembrane region" description="Helical" evidence="4">
    <location>
        <begin position="217"/>
        <end position="237"/>
    </location>
</feature>
<feature type="transmembrane region" description="Helical" evidence="4">
    <location>
        <begin position="280"/>
        <end position="298"/>
    </location>
</feature>
<name>A0A239Q162_9RHOB</name>
<dbReference type="AlphaFoldDB" id="A0A239Q162"/>
<evidence type="ECO:0000256" key="3">
    <source>
        <dbReference type="ARBA" id="ARBA00023136"/>
    </source>
</evidence>
<keyword evidence="3 4" id="KW-0472">Membrane</keyword>
<dbReference type="GO" id="GO:0022857">
    <property type="term" value="F:transmembrane transporter activity"/>
    <property type="evidence" value="ECO:0007669"/>
    <property type="project" value="InterPro"/>
</dbReference>
<feature type="transmembrane region" description="Helical" evidence="4">
    <location>
        <begin position="249"/>
        <end position="268"/>
    </location>
</feature>
<keyword evidence="6" id="KW-1185">Reference proteome</keyword>
<feature type="transmembrane region" description="Helical" evidence="4">
    <location>
        <begin position="109"/>
        <end position="132"/>
    </location>
</feature>
<keyword evidence="2 4" id="KW-1133">Transmembrane helix</keyword>
<evidence type="ECO:0000256" key="4">
    <source>
        <dbReference type="SAM" id="Phobius"/>
    </source>
</evidence>
<feature type="transmembrane region" description="Helical" evidence="4">
    <location>
        <begin position="366"/>
        <end position="387"/>
    </location>
</feature>
<evidence type="ECO:0000313" key="5">
    <source>
        <dbReference type="EMBL" id="SNT75667.1"/>
    </source>
</evidence>
<gene>
    <name evidence="5" type="ORF">SAMN05444959_11288</name>
</gene>
<accession>A0A239Q162</accession>
<feature type="transmembrane region" description="Helical" evidence="4">
    <location>
        <begin position="339"/>
        <end position="360"/>
    </location>
</feature>
<evidence type="ECO:0000256" key="1">
    <source>
        <dbReference type="ARBA" id="ARBA00022692"/>
    </source>
</evidence>
<keyword evidence="1 4" id="KW-0812">Transmembrane</keyword>
<feature type="transmembrane region" description="Helical" evidence="4">
    <location>
        <begin position="85"/>
        <end position="103"/>
    </location>
</feature>
<dbReference type="Pfam" id="PF07690">
    <property type="entry name" value="MFS_1"/>
    <property type="match status" value="1"/>
</dbReference>
<dbReference type="InterPro" id="IPR011701">
    <property type="entry name" value="MFS"/>
</dbReference>
<dbReference type="RefSeq" id="WP_089345190.1">
    <property type="nucleotide sequence ID" value="NZ_CP067130.1"/>
</dbReference>
<evidence type="ECO:0000256" key="2">
    <source>
        <dbReference type="ARBA" id="ARBA00022989"/>
    </source>
</evidence>
<dbReference type="EMBL" id="FZQB01000012">
    <property type="protein sequence ID" value="SNT75667.1"/>
    <property type="molecule type" value="Genomic_DNA"/>
</dbReference>
<dbReference type="OrthoDB" id="7200137at2"/>
<feature type="transmembrane region" description="Helical" evidence="4">
    <location>
        <begin position="172"/>
        <end position="190"/>
    </location>
</feature>
<feature type="transmembrane region" description="Helical" evidence="4">
    <location>
        <begin position="18"/>
        <end position="41"/>
    </location>
</feature>
<feature type="transmembrane region" description="Helical" evidence="4">
    <location>
        <begin position="53"/>
        <end position="73"/>
    </location>
</feature>
<feature type="transmembrane region" description="Helical" evidence="4">
    <location>
        <begin position="304"/>
        <end position="327"/>
    </location>
</feature>
<organism evidence="5 6">
    <name type="scientific">Paracoccus seriniphilus</name>
    <dbReference type="NCBI Taxonomy" id="184748"/>
    <lineage>
        <taxon>Bacteria</taxon>
        <taxon>Pseudomonadati</taxon>
        <taxon>Pseudomonadota</taxon>
        <taxon>Alphaproteobacteria</taxon>
        <taxon>Rhodobacterales</taxon>
        <taxon>Paracoccaceae</taxon>
        <taxon>Paracoccus</taxon>
    </lineage>
</organism>
<protein>
    <submittedName>
        <fullName evidence="5">Cyanate permease</fullName>
    </submittedName>
</protein>
<dbReference type="Gene3D" id="1.20.1250.20">
    <property type="entry name" value="MFS general substrate transporter like domains"/>
    <property type="match status" value="1"/>
</dbReference>
<feature type="transmembrane region" description="Helical" evidence="4">
    <location>
        <begin position="144"/>
        <end position="166"/>
    </location>
</feature>
<proteinExistence type="predicted"/>
<reference evidence="5 6" key="1">
    <citation type="submission" date="2017-07" db="EMBL/GenBank/DDBJ databases">
        <authorList>
            <person name="Sun Z.S."/>
            <person name="Albrecht U."/>
            <person name="Echele G."/>
            <person name="Lee C.C."/>
        </authorList>
    </citation>
    <scope>NUCLEOTIDE SEQUENCE [LARGE SCALE GENOMIC DNA]</scope>
    <source>
        <strain evidence="5 6">DSM 14827</strain>
    </source>
</reference>
<dbReference type="InterPro" id="IPR036259">
    <property type="entry name" value="MFS_trans_sf"/>
</dbReference>
<evidence type="ECO:0000313" key="6">
    <source>
        <dbReference type="Proteomes" id="UP000198307"/>
    </source>
</evidence>
<dbReference type="SUPFAM" id="SSF103473">
    <property type="entry name" value="MFS general substrate transporter"/>
    <property type="match status" value="1"/>
</dbReference>
<sequence>MAATGESTGRDLRADRIFVLRHAVAQLLFWSSFYYLMPALLPHLLAQSGWSDVAVSGAMSSGVLVWAVLCPFAGGVVDRGGAGRAMRLAGICGAVLLLLAAWAQTLWLLAVALVLLGGPMAMTLYDPCFSLMIRRFGPEARRPITLITLIAGFATLLIFPLVSALAAAGLGWRWIVVIFAVIALLATAILPSDPQGDENLQATACAPPGKEQRARTIAFGMAFALMMFGHAALLFQLPAQLVEARGLSGALMLPMVLGPAQVAGRLMWERVQGRLHSEPAALLLFTAMLLPPLLLFLGGGMGMALLALVIQGGCYGVLTILRPLLGARWLPGAGFARRLGVVAMIGLLMMGVAPTVAAWVTSGFGLVGLLVLVLLADGAGLALLAGFMRRARREEWT</sequence>
<dbReference type="Proteomes" id="UP000198307">
    <property type="component" value="Unassembled WGS sequence"/>
</dbReference>